<dbReference type="EnsemblMetazoa" id="LLOJ007162-RA">
    <property type="protein sequence ID" value="LLOJ007162-PA"/>
    <property type="gene ID" value="LLOJ007162"/>
</dbReference>
<feature type="transmembrane region" description="Helical" evidence="2">
    <location>
        <begin position="277"/>
        <end position="299"/>
    </location>
</feature>
<sequence length="722" mass="81513">MKDKPDKVDKTSENLTVREQMQALYQFFGHKDNIIWDCYQRDQKIHVRNKVALVFGSGQQVAPVTGKKTKMADRTKTVSKDAMEDATKEAIDESSSDSNEEDEGLLEEGSTKVSAKGAKKEKDLEKEEKKRIREEKKLNSKIDEITNSIWKQAQYTDGILMMSIIYLAVIKPNTKKDHSENNVEEVKDYSMYPVFRVMKCVKNKSSRNCCMIFVDDHARVYSNWEDFRQSNLLPESTIVAPECGVYNCTGNGRVLLEVFAPPASRIEYKILTGIDRAADVIGIVAAIAALVAIGLIAWVPLAASIAVVIFTVASSVSAVASAWSAIRSAMKLADRKSTSVRIRWTQGSPIVLVGSCWWCHGLSCWHSWHWDEPNDSQWAEIPTIMRCMVDAIFIANIIMQKLSLVNDYFDVMFKVKDQNVSALDFIRLAASIAVFIHSVNNFKVAKLVIRSHQQSTISAFRDILSADQQKVFDRMARETQNWKDTSAHTANVLKNFKGSLHDDDLLAIVVNIRQKISHDAFEIFKGFVIVYVEVHGDRIERELNRFIPMEEFMSNIFKVLCTEARDNGQNVDEFIMQTQLENQLYLFEQINKFYEQFCMRPPNELCRQCWLTTLRRPRAHEDRTNFVLCALLVAVAFGADGDEMKDKRALYGFGYGLAPYAGYPGAAGFVHGYHGYGYRGIGGLGYPYTGYHHPHAAALPYAPGGLAYHGAHFGYGAGPFLH</sequence>
<evidence type="ECO:0000259" key="3">
    <source>
        <dbReference type="Pfam" id="PF16013"/>
    </source>
</evidence>
<dbReference type="Pfam" id="PF16013">
    <property type="entry name" value="DUF4781"/>
    <property type="match status" value="2"/>
</dbReference>
<dbReference type="VEuPathDB" id="VectorBase:LLONM1_004354"/>
<feature type="domain" description="DUF4781" evidence="3">
    <location>
        <begin position="193"/>
        <end position="339"/>
    </location>
</feature>
<accession>A0A1B0CQL3</accession>
<organism evidence="4 5">
    <name type="scientific">Lutzomyia longipalpis</name>
    <name type="common">Sand fly</name>
    <dbReference type="NCBI Taxonomy" id="7200"/>
    <lineage>
        <taxon>Eukaryota</taxon>
        <taxon>Metazoa</taxon>
        <taxon>Ecdysozoa</taxon>
        <taxon>Arthropoda</taxon>
        <taxon>Hexapoda</taxon>
        <taxon>Insecta</taxon>
        <taxon>Pterygota</taxon>
        <taxon>Neoptera</taxon>
        <taxon>Endopterygota</taxon>
        <taxon>Diptera</taxon>
        <taxon>Nematocera</taxon>
        <taxon>Psychodoidea</taxon>
        <taxon>Psychodidae</taxon>
        <taxon>Lutzomyia</taxon>
        <taxon>Lutzomyia</taxon>
    </lineage>
</organism>
<name>A0A1B0CQL3_LUTLO</name>
<evidence type="ECO:0000256" key="2">
    <source>
        <dbReference type="SAM" id="Phobius"/>
    </source>
</evidence>
<evidence type="ECO:0000256" key="1">
    <source>
        <dbReference type="SAM" id="MobiDB-lite"/>
    </source>
</evidence>
<feature type="compositionally biased region" description="Basic and acidic residues" evidence="1">
    <location>
        <begin position="118"/>
        <end position="131"/>
    </location>
</feature>
<keyword evidence="2" id="KW-0812">Transmembrane</keyword>
<keyword evidence="2" id="KW-1133">Transmembrane helix</keyword>
<dbReference type="InterPro" id="IPR031962">
    <property type="entry name" value="DUF4781"/>
</dbReference>
<protein>
    <recommendedName>
        <fullName evidence="3">DUF4781 domain-containing protein</fullName>
    </recommendedName>
</protein>
<evidence type="ECO:0000313" key="4">
    <source>
        <dbReference type="EnsemblMetazoa" id="LLOJ007162-PA"/>
    </source>
</evidence>
<keyword evidence="2" id="KW-0472">Membrane</keyword>
<dbReference type="EMBL" id="AJWK01023743">
    <property type="status" value="NOT_ANNOTATED_CDS"/>
    <property type="molecule type" value="Genomic_DNA"/>
</dbReference>
<dbReference type="PANTHER" id="PTHR21115">
    <property type="entry name" value="GH06117P-RELATED"/>
    <property type="match status" value="1"/>
</dbReference>
<evidence type="ECO:0000313" key="5">
    <source>
        <dbReference type="Proteomes" id="UP000092461"/>
    </source>
</evidence>
<dbReference type="Proteomes" id="UP000092461">
    <property type="component" value="Unassembled WGS sequence"/>
</dbReference>
<dbReference type="VEuPathDB" id="VectorBase:LLOJ007162"/>
<feature type="compositionally biased region" description="Acidic residues" evidence="1">
    <location>
        <begin position="92"/>
        <end position="106"/>
    </location>
</feature>
<keyword evidence="5" id="KW-1185">Reference proteome</keyword>
<dbReference type="EMBL" id="AJWK01023742">
    <property type="status" value="NOT_ANNOTATED_CDS"/>
    <property type="molecule type" value="Genomic_DNA"/>
</dbReference>
<feature type="domain" description="DUF4781" evidence="3">
    <location>
        <begin position="379"/>
        <end position="495"/>
    </location>
</feature>
<feature type="compositionally biased region" description="Basic and acidic residues" evidence="1">
    <location>
        <begin position="70"/>
        <end position="91"/>
    </location>
</feature>
<dbReference type="PANTHER" id="PTHR21115:SF0">
    <property type="entry name" value="GH06117P-RELATED"/>
    <property type="match status" value="1"/>
</dbReference>
<feature type="region of interest" description="Disordered" evidence="1">
    <location>
        <begin position="65"/>
        <end position="131"/>
    </location>
</feature>
<proteinExistence type="predicted"/>
<reference evidence="4" key="1">
    <citation type="submission" date="2020-05" db="UniProtKB">
        <authorList>
            <consortium name="EnsemblMetazoa"/>
        </authorList>
    </citation>
    <scope>IDENTIFICATION</scope>
    <source>
        <strain evidence="4">Jacobina</strain>
    </source>
</reference>
<dbReference type="AlphaFoldDB" id="A0A1B0CQL3"/>
<feature type="transmembrane region" description="Helical" evidence="2">
    <location>
        <begin position="305"/>
        <end position="326"/>
    </location>
</feature>